<dbReference type="NCBIfam" id="TIGR00247">
    <property type="entry name" value="endolytic transglycosylase MltG"/>
    <property type="match status" value="1"/>
</dbReference>
<evidence type="ECO:0000256" key="7">
    <source>
        <dbReference type="HAMAP-Rule" id="MF_02065"/>
    </source>
</evidence>
<dbReference type="PANTHER" id="PTHR30518">
    <property type="entry name" value="ENDOLYTIC MUREIN TRANSGLYCOSYLASE"/>
    <property type="match status" value="1"/>
</dbReference>
<feature type="transmembrane region" description="Helical" evidence="7">
    <location>
        <begin position="26"/>
        <end position="48"/>
    </location>
</feature>
<comment type="similarity">
    <text evidence="7">Belongs to the transglycosylase MltG family.</text>
</comment>
<evidence type="ECO:0000256" key="1">
    <source>
        <dbReference type="ARBA" id="ARBA00022475"/>
    </source>
</evidence>
<keyword evidence="6 7" id="KW-0961">Cell wall biogenesis/degradation</keyword>
<dbReference type="InterPro" id="IPR003770">
    <property type="entry name" value="MLTG-like"/>
</dbReference>
<keyword evidence="10" id="KW-1185">Reference proteome</keyword>
<keyword evidence="3 7" id="KW-1133">Transmembrane helix</keyword>
<evidence type="ECO:0000313" key="9">
    <source>
        <dbReference type="EMBL" id="RZS89424.1"/>
    </source>
</evidence>
<keyword evidence="1 7" id="KW-1003">Cell membrane</keyword>
<dbReference type="PANTHER" id="PTHR30518:SF2">
    <property type="entry name" value="ENDOLYTIC MUREIN TRANSGLYCOSYLASE"/>
    <property type="match status" value="1"/>
</dbReference>
<dbReference type="AlphaFoldDB" id="A0A4Q7NRA1"/>
<comment type="function">
    <text evidence="7">Functions as a peptidoglycan terminase that cleaves nascent peptidoglycan strands endolytically to terminate their elongation.</text>
</comment>
<feature type="region of interest" description="Disordered" evidence="8">
    <location>
        <begin position="1"/>
        <end position="22"/>
    </location>
</feature>
<comment type="caution">
    <text evidence="9">The sequence shown here is derived from an EMBL/GenBank/DDBJ whole genome shotgun (WGS) entry which is preliminary data.</text>
</comment>
<dbReference type="GO" id="GO:0008932">
    <property type="term" value="F:lytic endotransglycosylase activity"/>
    <property type="evidence" value="ECO:0007669"/>
    <property type="project" value="UniProtKB-UniRule"/>
</dbReference>
<dbReference type="Pfam" id="PF02618">
    <property type="entry name" value="YceG"/>
    <property type="match status" value="1"/>
</dbReference>
<keyword evidence="5 7" id="KW-0456">Lyase</keyword>
<evidence type="ECO:0000256" key="8">
    <source>
        <dbReference type="SAM" id="MobiDB-lite"/>
    </source>
</evidence>
<reference evidence="9 10" key="1">
    <citation type="submission" date="2019-02" db="EMBL/GenBank/DDBJ databases">
        <title>Genomic Encyclopedia of Type Strains, Phase IV (KMG-IV): sequencing the most valuable type-strain genomes for metagenomic binning, comparative biology and taxonomic classification.</title>
        <authorList>
            <person name="Goeker M."/>
        </authorList>
    </citation>
    <scope>NUCLEOTIDE SEQUENCE [LARGE SCALE GENOMIC DNA]</scope>
    <source>
        <strain evidence="9 10">DSM 45622</strain>
    </source>
</reference>
<keyword evidence="4 7" id="KW-0472">Membrane</keyword>
<dbReference type="EMBL" id="SGXD01000002">
    <property type="protein sequence ID" value="RZS89424.1"/>
    <property type="molecule type" value="Genomic_DNA"/>
</dbReference>
<comment type="catalytic activity">
    <reaction evidence="7">
        <text>a peptidoglycan chain = a peptidoglycan chain with N-acetyl-1,6-anhydromuramyl-[peptide] at the reducing end + a peptidoglycan chain with N-acetylglucosamine at the non-reducing end.</text>
        <dbReference type="EC" id="4.2.2.29"/>
    </reaction>
</comment>
<dbReference type="GO" id="GO:0005886">
    <property type="term" value="C:plasma membrane"/>
    <property type="evidence" value="ECO:0007669"/>
    <property type="project" value="UniProtKB-SubCell"/>
</dbReference>
<gene>
    <name evidence="7" type="primary">mltG</name>
    <name evidence="9" type="ORF">EV189_1187</name>
</gene>
<dbReference type="OrthoDB" id="9814591at2"/>
<sequence length="374" mass="40046">MTTTQETPQRSPRPPRPGRGAERVKSAIAVLIALAMLGGLGGGAYYAVHKAFGKVSTTDDWSGEGTAAQPVTVEKGDTAAVIGRRMKALGVVRTVQAFVDAARADDRSAKIQPGTYRLRKHMGAKDALDLLLDPTARVSIKVVVPEGMTAEEIVALLAKKTKLPQAQFEAALTNPRLGLPSWAGGKAEGFLFPATYAFEPGDKPLAMVQQMVAQARRQFVKLGITDASGAPASGDGGANRAPYDVLRVASMLEKEVNSQEDYGKAARVAYNRLDSHQALGFDSALHYSLGQDVPLTTEIIDGKERDNPYNLRRRPGLPPTPISNPGAATLAAAMDPTPGDWLYFLTIDMKKGTTLFFKTNSEFVAAKAKYGIDY</sequence>
<name>A0A4Q7NRA1_9ACTN</name>
<protein>
    <recommendedName>
        <fullName evidence="7">Endolytic murein transglycosylase</fullName>
        <ecNumber evidence="7">4.2.2.29</ecNumber>
    </recommendedName>
    <alternativeName>
        <fullName evidence="7">Peptidoglycan lytic transglycosylase</fullName>
    </alternativeName>
    <alternativeName>
        <fullName evidence="7">Peptidoglycan polymerization terminase</fullName>
    </alternativeName>
</protein>
<evidence type="ECO:0000256" key="2">
    <source>
        <dbReference type="ARBA" id="ARBA00022692"/>
    </source>
</evidence>
<organism evidence="9 10">
    <name type="scientific">Motilibacter rhizosphaerae</name>
    <dbReference type="NCBI Taxonomy" id="598652"/>
    <lineage>
        <taxon>Bacteria</taxon>
        <taxon>Bacillati</taxon>
        <taxon>Actinomycetota</taxon>
        <taxon>Actinomycetes</taxon>
        <taxon>Motilibacterales</taxon>
        <taxon>Motilibacteraceae</taxon>
        <taxon>Motilibacter</taxon>
    </lineage>
</organism>
<dbReference type="Gene3D" id="3.30.1490.480">
    <property type="entry name" value="Endolytic murein transglycosylase"/>
    <property type="match status" value="1"/>
</dbReference>
<dbReference type="RefSeq" id="WP_130492039.1">
    <property type="nucleotide sequence ID" value="NZ_SGXD01000002.1"/>
</dbReference>
<feature type="site" description="Important for catalytic activity" evidence="7">
    <location>
        <position position="255"/>
    </location>
</feature>
<dbReference type="GO" id="GO:0071555">
    <property type="term" value="P:cell wall organization"/>
    <property type="evidence" value="ECO:0007669"/>
    <property type="project" value="UniProtKB-KW"/>
</dbReference>
<feature type="compositionally biased region" description="Low complexity" evidence="8">
    <location>
        <begin position="1"/>
        <end position="10"/>
    </location>
</feature>
<keyword evidence="2 7" id="KW-0812">Transmembrane</keyword>
<dbReference type="Proteomes" id="UP000293638">
    <property type="component" value="Unassembled WGS sequence"/>
</dbReference>
<proteinExistence type="inferred from homology"/>
<evidence type="ECO:0000256" key="6">
    <source>
        <dbReference type="ARBA" id="ARBA00023316"/>
    </source>
</evidence>
<evidence type="ECO:0000313" key="10">
    <source>
        <dbReference type="Proteomes" id="UP000293638"/>
    </source>
</evidence>
<accession>A0A4Q7NRA1</accession>
<dbReference type="HAMAP" id="MF_02065">
    <property type="entry name" value="MltG"/>
    <property type="match status" value="1"/>
</dbReference>
<dbReference type="GO" id="GO:0009252">
    <property type="term" value="P:peptidoglycan biosynthetic process"/>
    <property type="evidence" value="ECO:0007669"/>
    <property type="project" value="UniProtKB-UniRule"/>
</dbReference>
<dbReference type="EC" id="4.2.2.29" evidence="7"/>
<comment type="subcellular location">
    <subcellularLocation>
        <location evidence="7">Cell membrane</location>
        <topology evidence="7">Single-pass membrane protein</topology>
    </subcellularLocation>
</comment>
<evidence type="ECO:0000256" key="5">
    <source>
        <dbReference type="ARBA" id="ARBA00023239"/>
    </source>
</evidence>
<evidence type="ECO:0000256" key="3">
    <source>
        <dbReference type="ARBA" id="ARBA00022989"/>
    </source>
</evidence>
<evidence type="ECO:0000256" key="4">
    <source>
        <dbReference type="ARBA" id="ARBA00023136"/>
    </source>
</evidence>